<organism evidence="1 2">
    <name type="scientific">Vibrio natriegens NBRC 15636 = ATCC 14048 = DSM 759</name>
    <dbReference type="NCBI Taxonomy" id="1219067"/>
    <lineage>
        <taxon>Bacteria</taxon>
        <taxon>Pseudomonadati</taxon>
        <taxon>Pseudomonadota</taxon>
        <taxon>Gammaproteobacteria</taxon>
        <taxon>Vibrionales</taxon>
        <taxon>Vibrionaceae</taxon>
        <taxon>Vibrio</taxon>
    </lineage>
</organism>
<name>A0AAN0Y304_VIBNA</name>
<reference evidence="1 2" key="1">
    <citation type="submission" date="2016-07" db="EMBL/GenBank/DDBJ databases">
        <title>Developing Vibrio natriegens as a novel, fast-growing host for biotechnology.</title>
        <authorList>
            <person name="Weinstock M.T."/>
            <person name="Hesek E.D."/>
            <person name="Wilson C.M."/>
            <person name="Gibson D.G."/>
        </authorList>
    </citation>
    <scope>NUCLEOTIDE SEQUENCE [LARGE SCALE GENOMIC DNA]</scope>
    <source>
        <strain evidence="1 2">ATCC 14048</strain>
    </source>
</reference>
<accession>A0AAN0Y304</accession>
<evidence type="ECO:0000313" key="2">
    <source>
        <dbReference type="Proteomes" id="UP000092741"/>
    </source>
</evidence>
<protein>
    <submittedName>
        <fullName evidence="1">Uncharacterized protein</fullName>
    </submittedName>
</protein>
<evidence type="ECO:0000313" key="1">
    <source>
        <dbReference type="EMBL" id="ANQ12869.1"/>
    </source>
</evidence>
<gene>
    <name evidence="1" type="ORF">BA890_08840</name>
</gene>
<dbReference type="EMBL" id="CP016345">
    <property type="protein sequence ID" value="ANQ12869.1"/>
    <property type="molecule type" value="Genomic_DNA"/>
</dbReference>
<keyword evidence="2" id="KW-1185">Reference proteome</keyword>
<proteinExistence type="predicted"/>
<dbReference type="AlphaFoldDB" id="A0AAN0Y304"/>
<dbReference type="KEGG" id="vna:PN96_04450"/>
<dbReference type="Proteomes" id="UP000092741">
    <property type="component" value="Chromosome 1"/>
</dbReference>
<sequence>MALTESEATRKAWLVEAISAIQNAQLGNLTSGKSSLSFNGRNVTNMSPTEMETLRRSYAAELTKLERKEQGVRTRTIRCIG</sequence>